<dbReference type="EMBL" id="JAIRBA010000031">
    <property type="protein sequence ID" value="MCG2420034.1"/>
    <property type="molecule type" value="Genomic_DNA"/>
</dbReference>
<feature type="signal peptide" evidence="1">
    <location>
        <begin position="1"/>
        <end position="20"/>
    </location>
</feature>
<dbReference type="NCBIfam" id="NF038128">
    <property type="entry name" value="choice_anch_J"/>
    <property type="match status" value="1"/>
</dbReference>
<reference evidence="2" key="1">
    <citation type="submission" date="2021-09" db="EMBL/GenBank/DDBJ databases">
        <title>Genome of Aequorivita sp. strain F47161.</title>
        <authorList>
            <person name="Wang Y."/>
        </authorList>
    </citation>
    <scope>NUCLEOTIDE SEQUENCE</scope>
    <source>
        <strain evidence="2">F47161</strain>
    </source>
</reference>
<keyword evidence="1" id="KW-0732">Signal</keyword>
<dbReference type="AlphaFoldDB" id="A0A9X1U1U5"/>
<accession>A0A9X1U1U5</accession>
<dbReference type="Gene3D" id="2.60.120.200">
    <property type="match status" value="1"/>
</dbReference>
<organism evidence="2 3">
    <name type="scientific">Aequorivita vitellina</name>
    <dbReference type="NCBI Taxonomy" id="2874475"/>
    <lineage>
        <taxon>Bacteria</taxon>
        <taxon>Pseudomonadati</taxon>
        <taxon>Bacteroidota</taxon>
        <taxon>Flavobacteriia</taxon>
        <taxon>Flavobacteriales</taxon>
        <taxon>Flavobacteriaceae</taxon>
        <taxon>Aequorivita</taxon>
    </lineage>
</organism>
<dbReference type="Proteomes" id="UP001139461">
    <property type="component" value="Unassembled WGS sequence"/>
</dbReference>
<keyword evidence="3" id="KW-1185">Reference proteome</keyword>
<evidence type="ECO:0000313" key="3">
    <source>
        <dbReference type="Proteomes" id="UP001139461"/>
    </source>
</evidence>
<protein>
    <submittedName>
        <fullName evidence="2">Choice-of-anchor J domain-containing protein</fullName>
    </submittedName>
</protein>
<sequence length="703" mass="73325">MKKITMFIFAFIGIMATVEAQFIQQNTSIYGSKTSGVENRQQETMPSVVLNNETRSATFDAQNLNSETPILSNQRAGARGPQATLLTEDFDDITTLPGAGFTFVNASDVVGSTDWFQGNDAVFPAQSGASTAYIGANYNNTAGSVINNFMITPVLNLENGDEIIFWTRVPTGSTFPDRLEVRISPDGANVDPTGPADVGSYTELLLEINPSLTVGGYPETWTQFTVAITGLTGATDTRVAFRYWVTNGGPAGSNSDYIGIDTLTIEEGTGGGGGGVCGTPILEVNQDATNTCMANITQGGLAQSYIALEDQSAGAGIMFTDPSTGLDVNLSLWDGLPNAGGTMLASGTSQTDGTVWADVYWDPVVDVTVGDTYYIVIEGDPTLPCVAGDTTNPYPGGNVFANAGYNPFPDFDYTFRTYSCDSGGGNNWTVTVEDAINFGDEVSWELRDNLGAVILSGGPYGAPPYSDTQMVMTSNEPLEFYIESIGTFGDNTPTYTVSCGGNVIITGTVAGGTDNTFPGLVCGGGGGCPIVSDCNLIDSTPDDATSPDIWDRPFADGTCCSGLGPVSYDVYGPFTVDVTGLYTIDSDQDGGAWDGYIFLYETCFDPLDQTTNYVAGDDDGPGGLGTSQILDVNLTAGTEYYLITTGFSAGDFGDFENTITGVGTASCGGPVVTYDDCAGAIALSCGDSVVGETLTATDSGGNA</sequence>
<evidence type="ECO:0000313" key="2">
    <source>
        <dbReference type="EMBL" id="MCG2420034.1"/>
    </source>
</evidence>
<name>A0A9X1U1U5_9FLAO</name>
<gene>
    <name evidence="2" type="ORF">K8089_13475</name>
</gene>
<dbReference type="RefSeq" id="WP_237603817.1">
    <property type="nucleotide sequence ID" value="NZ_JAIRBA010000031.1"/>
</dbReference>
<feature type="chain" id="PRO_5040781139" evidence="1">
    <location>
        <begin position="21"/>
        <end position="703"/>
    </location>
</feature>
<feature type="non-terminal residue" evidence="2">
    <location>
        <position position="703"/>
    </location>
</feature>
<proteinExistence type="predicted"/>
<comment type="caution">
    <text evidence="2">The sequence shown here is derived from an EMBL/GenBank/DDBJ whole genome shotgun (WGS) entry which is preliminary data.</text>
</comment>
<evidence type="ECO:0000256" key="1">
    <source>
        <dbReference type="SAM" id="SignalP"/>
    </source>
</evidence>